<proteinExistence type="predicted"/>
<dbReference type="AlphaFoldDB" id="A0ABD3KLN4"/>
<sequence>MDETAVASESKHRKLNEEQDMDAVAYNINDLPEAILEHILSFVPLKDAVGTCILSKKWRYLWTSHRNLALLEWPFSRREHFTNFVDRIIILRGSARIGRLILSCDVLGDASRVNSWVSASVKCKVEECFVDLSDIQGDFVLPNCLFTCATLTHMALSIPWALTLPSRIRLPNLKVLHLVSITFVEERSTELLLSSPVLEELNIEECAWDNLKTLTIRAPMLKFLTIRDEDFDYSSIDPYSCRVSIYGNNLESIHCMSPFLNDYRVENTGSLLKAHVSVTDCLPSRFKQLANRLCKLLKAMCSVKKLKLSSTTVNVLSSADGLYWHLPVFPNLKSLEVGCLDLKRPVLFKLLHNSLHLEKLEFGEGIKLPQNNEEDDSILDPAPQCFASHLRKIKLFDLCLCEKKVCMLELLLKHAMVLEKFMICTRWLPSEQGDKEMFCKRLLEIFCGSKNLEISFSDP</sequence>
<evidence type="ECO:0000313" key="2">
    <source>
        <dbReference type="EMBL" id="KAL3740680.1"/>
    </source>
</evidence>
<keyword evidence="3" id="KW-1185">Reference proteome</keyword>
<dbReference type="InterPro" id="IPR053781">
    <property type="entry name" value="F-box_AtFBL13-like"/>
</dbReference>
<dbReference type="InterPro" id="IPR050232">
    <property type="entry name" value="FBL13/AtMIF1-like"/>
</dbReference>
<dbReference type="PROSITE" id="PS50181">
    <property type="entry name" value="FBOX"/>
    <property type="match status" value="1"/>
</dbReference>
<name>A0ABD3KLN4_EUCGL</name>
<dbReference type="SUPFAM" id="SSF81383">
    <property type="entry name" value="F-box domain"/>
    <property type="match status" value="1"/>
</dbReference>
<dbReference type="InterPro" id="IPR036047">
    <property type="entry name" value="F-box-like_dom_sf"/>
</dbReference>
<dbReference type="InterPro" id="IPR055411">
    <property type="entry name" value="LRR_FXL15/At3g58940/PEG3-like"/>
</dbReference>
<dbReference type="Gene3D" id="1.20.1280.50">
    <property type="match status" value="1"/>
</dbReference>
<dbReference type="InterPro" id="IPR032675">
    <property type="entry name" value="LRR_dom_sf"/>
</dbReference>
<protein>
    <recommendedName>
        <fullName evidence="1">F-box domain-containing protein</fullName>
    </recommendedName>
</protein>
<dbReference type="PANTHER" id="PTHR31900:SF30">
    <property type="entry name" value="SUPERFAMILY PROTEIN, PUTATIVE-RELATED"/>
    <property type="match status" value="1"/>
</dbReference>
<evidence type="ECO:0000259" key="1">
    <source>
        <dbReference type="PROSITE" id="PS50181"/>
    </source>
</evidence>
<gene>
    <name evidence="2" type="ORF">ACJRO7_021884</name>
</gene>
<dbReference type="Proteomes" id="UP001634007">
    <property type="component" value="Unassembled WGS sequence"/>
</dbReference>
<dbReference type="EMBL" id="JBJKBG010000005">
    <property type="protein sequence ID" value="KAL3740680.1"/>
    <property type="molecule type" value="Genomic_DNA"/>
</dbReference>
<dbReference type="PANTHER" id="PTHR31900">
    <property type="entry name" value="F-BOX/RNI SUPERFAMILY PROTEIN-RELATED"/>
    <property type="match status" value="1"/>
</dbReference>
<accession>A0ABD3KLN4</accession>
<reference evidence="2 3" key="1">
    <citation type="submission" date="2024-11" db="EMBL/GenBank/DDBJ databases">
        <title>Chromosome-level genome assembly of Eucalyptus globulus Labill. provides insights into its genome evolution.</title>
        <authorList>
            <person name="Li X."/>
        </authorList>
    </citation>
    <scope>NUCLEOTIDE SEQUENCE [LARGE SCALE GENOMIC DNA]</scope>
    <source>
        <strain evidence="2">CL2024</strain>
        <tissue evidence="2">Fresh tender leaves</tissue>
    </source>
</reference>
<dbReference type="SMART" id="SM00256">
    <property type="entry name" value="FBOX"/>
    <property type="match status" value="1"/>
</dbReference>
<comment type="caution">
    <text evidence="2">The sequence shown here is derived from an EMBL/GenBank/DDBJ whole genome shotgun (WGS) entry which is preliminary data.</text>
</comment>
<dbReference type="Pfam" id="PF00646">
    <property type="entry name" value="F-box"/>
    <property type="match status" value="1"/>
</dbReference>
<dbReference type="CDD" id="cd22160">
    <property type="entry name" value="F-box_AtFBL13-like"/>
    <property type="match status" value="1"/>
</dbReference>
<dbReference type="SUPFAM" id="SSF52047">
    <property type="entry name" value="RNI-like"/>
    <property type="match status" value="1"/>
</dbReference>
<dbReference type="InterPro" id="IPR001810">
    <property type="entry name" value="F-box_dom"/>
</dbReference>
<organism evidence="2 3">
    <name type="scientific">Eucalyptus globulus</name>
    <name type="common">Tasmanian blue gum</name>
    <dbReference type="NCBI Taxonomy" id="34317"/>
    <lineage>
        <taxon>Eukaryota</taxon>
        <taxon>Viridiplantae</taxon>
        <taxon>Streptophyta</taxon>
        <taxon>Embryophyta</taxon>
        <taxon>Tracheophyta</taxon>
        <taxon>Spermatophyta</taxon>
        <taxon>Magnoliopsida</taxon>
        <taxon>eudicotyledons</taxon>
        <taxon>Gunneridae</taxon>
        <taxon>Pentapetalae</taxon>
        <taxon>rosids</taxon>
        <taxon>malvids</taxon>
        <taxon>Myrtales</taxon>
        <taxon>Myrtaceae</taxon>
        <taxon>Myrtoideae</taxon>
        <taxon>Eucalypteae</taxon>
        <taxon>Eucalyptus</taxon>
    </lineage>
</organism>
<feature type="domain" description="F-box" evidence="1">
    <location>
        <begin position="25"/>
        <end position="71"/>
    </location>
</feature>
<dbReference type="Pfam" id="PF24758">
    <property type="entry name" value="LRR_At5g56370"/>
    <property type="match status" value="1"/>
</dbReference>
<evidence type="ECO:0000313" key="3">
    <source>
        <dbReference type="Proteomes" id="UP001634007"/>
    </source>
</evidence>
<dbReference type="Gene3D" id="3.80.10.10">
    <property type="entry name" value="Ribonuclease Inhibitor"/>
    <property type="match status" value="1"/>
</dbReference>